<dbReference type="SUPFAM" id="SSF51182">
    <property type="entry name" value="RmlC-like cupins"/>
    <property type="match status" value="1"/>
</dbReference>
<evidence type="ECO:0000256" key="3">
    <source>
        <dbReference type="ARBA" id="ARBA00022840"/>
    </source>
</evidence>
<dbReference type="Pfam" id="PF09334">
    <property type="entry name" value="tRNA-synt_1g"/>
    <property type="match status" value="1"/>
</dbReference>
<keyword evidence="5 7" id="KW-0030">Aminoacyl-tRNA synthetase</keyword>
<dbReference type="InterPro" id="IPR013096">
    <property type="entry name" value="Cupin_2"/>
</dbReference>
<dbReference type="EMBL" id="LFZX01000264">
    <property type="protein sequence ID" value="KNC65565.1"/>
    <property type="molecule type" value="Genomic_DNA"/>
</dbReference>
<comment type="similarity">
    <text evidence="7">Belongs to the class-I aminoacyl-tRNA synthetase family.</text>
</comment>
<dbReference type="GO" id="GO:0005829">
    <property type="term" value="C:cytosol"/>
    <property type="evidence" value="ECO:0007669"/>
    <property type="project" value="TreeGrafter"/>
</dbReference>
<proteinExistence type="inferred from homology"/>
<dbReference type="InterPro" id="IPR029038">
    <property type="entry name" value="MetRS_Zn"/>
</dbReference>
<sequence length="682" mass="77222">MQVKELSKSELEKFYNVYYLGLDEGLGKPLDTAQGMVGIVSAGTSSTPHAHHETEFFIILTGQGVFDHGNGQSEAIEAGTLILSESFSRHSIINTGSEDLRFVSIWWREAELERQALAGQAMPVLPRKAMLIATPPTPNGNLHLGHLSGPYLAADVMKRYLVSKGVEVNYATGLDRNQSYVPLKAQQHGQTAEQTLTHFSESIKQTYQLAGIDLDLIISPDEAADYDAYIQAFFTQLHSKGVLIEKEEDAYFCDQTGEYLFEAYIKGTCPHCGAGSDGSACEQCGLPNQCVDLIAPQSKFGSEKLLKKRIKRLYLPIHKYMTQLKAFWQNTGMKAHLLQLCDALEAHDDLEIAVTHPTHWGIKSTISGYEDQVYYVWAEMAAAFIYMSEQPQFAEQWSLQEGTNWADSGDAKLIHFFGFDNGNFFTALFPCLWWGYNEKIKFPDRFITNEFLCLEGEKFSTSRGHAIWGNEFFKKNNPDIGRFYLALNSPESFRSNFSLADFQQKSQHLWAGKFSRVIGDFNTHLSMHAPGSETLSEAGAWNEQHVAFYDDLRHFAEKMEKSYHPERFSLHSAANTLVYFIEALWHFSQSEQYLFNTLGFKNQARTSLQLRATALVYLGYYVSPLMPKLGEDLLAAFQVSEVKWEQVNSMELAIKHYKKLDEGYFSAYRSFERKSSNEALAI</sequence>
<dbReference type="Gene3D" id="1.10.730.10">
    <property type="entry name" value="Isoleucyl-tRNA Synthetase, Domain 1"/>
    <property type="match status" value="1"/>
</dbReference>
<dbReference type="InterPro" id="IPR011051">
    <property type="entry name" value="RmlC_Cupin_sf"/>
</dbReference>
<feature type="domain" description="Cupin type-2" evidence="8">
    <location>
        <begin position="40"/>
        <end position="106"/>
    </location>
</feature>
<comment type="caution">
    <text evidence="10">The sequence shown here is derived from an EMBL/GenBank/DDBJ whole genome shotgun (WGS) entry which is preliminary data.</text>
</comment>
<dbReference type="InterPro" id="IPR015413">
    <property type="entry name" value="Methionyl/Leucyl_tRNA_Synth"/>
</dbReference>
<evidence type="ECO:0008006" key="12">
    <source>
        <dbReference type="Google" id="ProtNLM"/>
    </source>
</evidence>
<dbReference type="InterPro" id="IPR014729">
    <property type="entry name" value="Rossmann-like_a/b/a_fold"/>
</dbReference>
<comment type="catalytic activity">
    <reaction evidence="6">
        <text>tRNA(Met) + L-methionine + ATP = L-methionyl-tRNA(Met) + AMP + diphosphate</text>
        <dbReference type="Rhea" id="RHEA:13481"/>
        <dbReference type="Rhea" id="RHEA-COMP:9667"/>
        <dbReference type="Rhea" id="RHEA-COMP:9698"/>
        <dbReference type="ChEBI" id="CHEBI:30616"/>
        <dbReference type="ChEBI" id="CHEBI:33019"/>
        <dbReference type="ChEBI" id="CHEBI:57844"/>
        <dbReference type="ChEBI" id="CHEBI:78442"/>
        <dbReference type="ChEBI" id="CHEBI:78530"/>
        <dbReference type="ChEBI" id="CHEBI:456215"/>
        <dbReference type="EC" id="6.1.1.10"/>
    </reaction>
</comment>
<dbReference type="Proteomes" id="UP000036850">
    <property type="component" value="Unassembled WGS sequence"/>
</dbReference>
<feature type="domain" description="Methionyl/Leucyl tRNA synthetase" evidence="9">
    <location>
        <begin position="136"/>
        <end position="506"/>
    </location>
</feature>
<keyword evidence="4 7" id="KW-0648">Protein biosynthesis</keyword>
<reference evidence="11" key="1">
    <citation type="submission" date="2015-07" db="EMBL/GenBank/DDBJ databases">
        <title>Draft genome sequence of a Pseudoalteromonas rubra strain, OCN096, isolated from Kaneohe Bay, Oahu, Hawaii.</title>
        <authorList>
            <person name="Beurmann S."/>
            <person name="Ushijima B."/>
            <person name="Belcaid M."/>
            <person name="Callahan S.M."/>
            <person name="Aeby G.S."/>
        </authorList>
    </citation>
    <scope>NUCLEOTIDE SEQUENCE [LARGE SCALE GENOMIC DNA]</scope>
    <source>
        <strain evidence="11">OCN096</strain>
    </source>
</reference>
<keyword evidence="1 7" id="KW-0436">Ligase</keyword>
<keyword evidence="2 7" id="KW-0547">Nucleotide-binding</keyword>
<evidence type="ECO:0000256" key="1">
    <source>
        <dbReference type="ARBA" id="ARBA00022598"/>
    </source>
</evidence>
<dbReference type="Gene3D" id="2.60.120.10">
    <property type="entry name" value="Jelly Rolls"/>
    <property type="match status" value="1"/>
</dbReference>
<dbReference type="Gene3D" id="3.40.50.620">
    <property type="entry name" value="HUPs"/>
    <property type="match status" value="1"/>
</dbReference>
<dbReference type="GO" id="GO:0004825">
    <property type="term" value="F:methionine-tRNA ligase activity"/>
    <property type="evidence" value="ECO:0007669"/>
    <property type="project" value="UniProtKB-EC"/>
</dbReference>
<evidence type="ECO:0000313" key="10">
    <source>
        <dbReference type="EMBL" id="KNC65565.1"/>
    </source>
</evidence>
<dbReference type="Gene3D" id="2.20.28.20">
    <property type="entry name" value="Methionyl-tRNA synthetase, Zn-domain"/>
    <property type="match status" value="1"/>
</dbReference>
<dbReference type="PANTHER" id="PTHR45765:SF1">
    <property type="entry name" value="METHIONINE--TRNA LIGASE, CYTOPLASMIC"/>
    <property type="match status" value="1"/>
</dbReference>
<evidence type="ECO:0000256" key="4">
    <source>
        <dbReference type="ARBA" id="ARBA00022917"/>
    </source>
</evidence>
<gene>
    <name evidence="10" type="ORF">AC626_22355</name>
</gene>
<dbReference type="OrthoDB" id="116921at2"/>
<dbReference type="InterPro" id="IPR001412">
    <property type="entry name" value="aa-tRNA-synth_I_CS"/>
</dbReference>
<dbReference type="GO" id="GO:0006431">
    <property type="term" value="P:methionyl-tRNA aminoacylation"/>
    <property type="evidence" value="ECO:0007669"/>
    <property type="project" value="TreeGrafter"/>
</dbReference>
<evidence type="ECO:0000256" key="6">
    <source>
        <dbReference type="ARBA" id="ARBA00047364"/>
    </source>
</evidence>
<evidence type="ECO:0000256" key="5">
    <source>
        <dbReference type="ARBA" id="ARBA00023146"/>
    </source>
</evidence>
<dbReference type="GO" id="GO:0005524">
    <property type="term" value="F:ATP binding"/>
    <property type="evidence" value="ECO:0007669"/>
    <property type="project" value="UniProtKB-KW"/>
</dbReference>
<evidence type="ECO:0000256" key="7">
    <source>
        <dbReference type="RuleBase" id="RU363039"/>
    </source>
</evidence>
<protein>
    <recommendedName>
        <fullName evidence="12">Methionine--tRNA ligase</fullName>
    </recommendedName>
</protein>
<dbReference type="PATRIC" id="fig|43658.6.peg.5572"/>
<evidence type="ECO:0000259" key="8">
    <source>
        <dbReference type="Pfam" id="PF07883"/>
    </source>
</evidence>
<accession>A0A0L0EMI9</accession>
<dbReference type="PANTHER" id="PTHR45765">
    <property type="entry name" value="METHIONINE--TRNA LIGASE"/>
    <property type="match status" value="1"/>
</dbReference>
<evidence type="ECO:0000313" key="11">
    <source>
        <dbReference type="Proteomes" id="UP000036850"/>
    </source>
</evidence>
<dbReference type="InterPro" id="IPR023458">
    <property type="entry name" value="Met-tRNA_ligase_1"/>
</dbReference>
<evidence type="ECO:0000259" key="9">
    <source>
        <dbReference type="Pfam" id="PF09334"/>
    </source>
</evidence>
<evidence type="ECO:0000256" key="2">
    <source>
        <dbReference type="ARBA" id="ARBA00022741"/>
    </source>
</evidence>
<dbReference type="PROSITE" id="PS00178">
    <property type="entry name" value="AA_TRNA_LIGASE_I"/>
    <property type="match status" value="1"/>
</dbReference>
<name>A0A0L0EMI9_9GAMM</name>
<dbReference type="Pfam" id="PF07883">
    <property type="entry name" value="Cupin_2"/>
    <property type="match status" value="1"/>
</dbReference>
<keyword evidence="3 7" id="KW-0067">ATP-binding</keyword>
<dbReference type="InterPro" id="IPR014710">
    <property type="entry name" value="RmlC-like_jellyroll"/>
</dbReference>
<organism evidence="10 11">
    <name type="scientific">Pseudoalteromonas rubra</name>
    <dbReference type="NCBI Taxonomy" id="43658"/>
    <lineage>
        <taxon>Bacteria</taxon>
        <taxon>Pseudomonadati</taxon>
        <taxon>Pseudomonadota</taxon>
        <taxon>Gammaproteobacteria</taxon>
        <taxon>Alteromonadales</taxon>
        <taxon>Pseudoalteromonadaceae</taxon>
        <taxon>Pseudoalteromonas</taxon>
    </lineage>
</organism>
<dbReference type="AlphaFoldDB" id="A0A0L0EMI9"/>
<dbReference type="SUPFAM" id="SSF52374">
    <property type="entry name" value="Nucleotidylyl transferase"/>
    <property type="match status" value="1"/>
</dbReference>